<feature type="domain" description="NAD(P)-binding" evidence="1">
    <location>
        <begin position="9"/>
        <end position="120"/>
    </location>
</feature>
<organism evidence="2 3">
    <name type="scientific">Rheinheimera maricola</name>
    <dbReference type="NCBI Taxonomy" id="2793282"/>
    <lineage>
        <taxon>Bacteria</taxon>
        <taxon>Pseudomonadati</taxon>
        <taxon>Pseudomonadota</taxon>
        <taxon>Gammaproteobacteria</taxon>
        <taxon>Chromatiales</taxon>
        <taxon>Chromatiaceae</taxon>
        <taxon>Rheinheimera</taxon>
    </lineage>
</organism>
<dbReference type="EMBL" id="JAERPS020000002">
    <property type="protein sequence ID" value="MBZ9611220.1"/>
    <property type="molecule type" value="Genomic_DNA"/>
</dbReference>
<dbReference type="Proteomes" id="UP000663814">
    <property type="component" value="Unassembled WGS sequence"/>
</dbReference>
<gene>
    <name evidence="2" type="ORF">I4W93_006385</name>
</gene>
<dbReference type="InterPro" id="IPR051783">
    <property type="entry name" value="NAD(P)-dependent_oxidoreduct"/>
</dbReference>
<dbReference type="PANTHER" id="PTHR48079:SF6">
    <property type="entry name" value="NAD(P)-BINDING DOMAIN-CONTAINING PROTEIN-RELATED"/>
    <property type="match status" value="1"/>
</dbReference>
<reference evidence="2 3" key="1">
    <citation type="submission" date="2021-08" db="EMBL/GenBank/DDBJ databases">
        <title>Rheinheimera aquimaris sp. nov., isolated from seawater of the East Sea in Korea.</title>
        <authorList>
            <person name="Kim K.H."/>
            <person name="Wenting R."/>
            <person name="Kim K.R."/>
            <person name="Jeon C.O."/>
        </authorList>
    </citation>
    <scope>NUCLEOTIDE SEQUENCE [LARGE SCALE GENOMIC DNA]</scope>
    <source>
        <strain evidence="2 3">MA-13</strain>
    </source>
</reference>
<keyword evidence="3" id="KW-1185">Reference proteome</keyword>
<comment type="caution">
    <text evidence="2">The sequence shown here is derived from an EMBL/GenBank/DDBJ whole genome shotgun (WGS) entry which is preliminary data.</text>
</comment>
<dbReference type="InterPro" id="IPR016040">
    <property type="entry name" value="NAD(P)-bd_dom"/>
</dbReference>
<evidence type="ECO:0000259" key="1">
    <source>
        <dbReference type="Pfam" id="PF13460"/>
    </source>
</evidence>
<dbReference type="PANTHER" id="PTHR48079">
    <property type="entry name" value="PROTEIN YEEZ"/>
    <property type="match status" value="1"/>
</dbReference>
<accession>A0ABS7X7Y3</accession>
<dbReference type="RefSeq" id="WP_205309403.1">
    <property type="nucleotide sequence ID" value="NZ_JAERPS020000002.1"/>
</dbReference>
<dbReference type="SUPFAM" id="SSF51735">
    <property type="entry name" value="NAD(P)-binding Rossmann-fold domains"/>
    <property type="match status" value="1"/>
</dbReference>
<dbReference type="Gene3D" id="3.40.50.720">
    <property type="entry name" value="NAD(P)-binding Rossmann-like Domain"/>
    <property type="match status" value="1"/>
</dbReference>
<dbReference type="Pfam" id="PF13460">
    <property type="entry name" value="NAD_binding_10"/>
    <property type="match status" value="1"/>
</dbReference>
<protein>
    <submittedName>
        <fullName evidence="2">NAD(P)H-binding protein</fullName>
    </submittedName>
</protein>
<sequence length="266" mass="28389">MKVIVVGCGWLGSQLAQQLASEGHQVWATRRTVEALATLPAQVHGLVVDLTNIADITPLQPVFDDAIVICAVAPGRHTEQSHYIAALQQLARLATTAGSRQLIHFSSTGIYQGLSGAVDEAAMLVQADTRVSLLLQGEQALQQFAPTLTLRLAGLMGPGRHPGRFITGRVLPDANGAINMVHVWDVIAAVMQVLAALPCEGIYNLSSPLMETRQAFYHAAAELALQTPASFSGGDAGRKIVAGKFIQQFGFRYQFSQASAALIYCD</sequence>
<proteinExistence type="predicted"/>
<evidence type="ECO:0000313" key="2">
    <source>
        <dbReference type="EMBL" id="MBZ9611220.1"/>
    </source>
</evidence>
<evidence type="ECO:0000313" key="3">
    <source>
        <dbReference type="Proteomes" id="UP000663814"/>
    </source>
</evidence>
<name>A0ABS7X7Y3_9GAMM</name>
<dbReference type="InterPro" id="IPR036291">
    <property type="entry name" value="NAD(P)-bd_dom_sf"/>
</dbReference>